<dbReference type="PANTHER" id="PTHR33121">
    <property type="entry name" value="CYCLIC DI-GMP PHOSPHODIESTERASE PDEF"/>
    <property type="match status" value="1"/>
</dbReference>
<evidence type="ECO:0000256" key="1">
    <source>
        <dbReference type="PROSITE-ProRule" id="PRU00169"/>
    </source>
</evidence>
<evidence type="ECO:0000259" key="4">
    <source>
        <dbReference type="PROSITE" id="PS50112"/>
    </source>
</evidence>
<dbReference type="NCBIfam" id="TIGR00254">
    <property type="entry name" value="GGDEF"/>
    <property type="match status" value="1"/>
</dbReference>
<dbReference type="DNASU" id="2553571"/>
<dbReference type="Pfam" id="PF13426">
    <property type="entry name" value="PAS_9"/>
    <property type="match status" value="1"/>
</dbReference>
<dbReference type="InterPro" id="IPR000014">
    <property type="entry name" value="PAS"/>
</dbReference>
<dbReference type="CDD" id="cd17536">
    <property type="entry name" value="REC_YesN-like"/>
    <property type="match status" value="1"/>
</dbReference>
<feature type="domain" description="GGDEF" evidence="6">
    <location>
        <begin position="319"/>
        <end position="449"/>
    </location>
</feature>
<dbReference type="SUPFAM" id="SSF141868">
    <property type="entry name" value="EAL domain-like"/>
    <property type="match status" value="1"/>
</dbReference>
<dbReference type="Pfam" id="PF00990">
    <property type="entry name" value="GGDEF"/>
    <property type="match status" value="1"/>
</dbReference>
<feature type="domain" description="Response regulatory" evidence="3">
    <location>
        <begin position="15"/>
        <end position="129"/>
    </location>
</feature>
<name>Q7MAP6_WOLSU</name>
<dbReference type="SMART" id="SM00267">
    <property type="entry name" value="GGDEF"/>
    <property type="match status" value="1"/>
</dbReference>
<feature type="domain" description="PAS" evidence="4">
    <location>
        <begin position="167"/>
        <end position="199"/>
    </location>
</feature>
<evidence type="ECO:0000259" key="3">
    <source>
        <dbReference type="PROSITE" id="PS50110"/>
    </source>
</evidence>
<dbReference type="eggNOG" id="COG4753">
    <property type="taxonomic scope" value="Bacteria"/>
</dbReference>
<dbReference type="PANTHER" id="PTHR33121:SF71">
    <property type="entry name" value="OXYGEN SENSOR PROTEIN DOSP"/>
    <property type="match status" value="1"/>
</dbReference>
<dbReference type="SMART" id="SM00052">
    <property type="entry name" value="EAL"/>
    <property type="match status" value="1"/>
</dbReference>
<dbReference type="GO" id="GO:0000160">
    <property type="term" value="P:phosphorelay signal transduction system"/>
    <property type="evidence" value="ECO:0007669"/>
    <property type="project" value="InterPro"/>
</dbReference>
<dbReference type="Gene3D" id="3.30.70.270">
    <property type="match status" value="1"/>
</dbReference>
<organism evidence="8">
    <name type="scientific">Wolinella succinogenes (strain ATCC 29543 / DSM 1740 / CCUG 13145 / JCM 31913 / LMG 7466 / NCTC 11488 / FDC 602W)</name>
    <name type="common">Vibrio succinogenes</name>
    <dbReference type="NCBI Taxonomy" id="273121"/>
    <lineage>
        <taxon>Bacteria</taxon>
        <taxon>Pseudomonadati</taxon>
        <taxon>Campylobacterota</taxon>
        <taxon>Epsilonproteobacteria</taxon>
        <taxon>Campylobacterales</taxon>
        <taxon>Helicobacteraceae</taxon>
        <taxon>Wolinella</taxon>
    </lineage>
</organism>
<dbReference type="InterPro" id="IPR050706">
    <property type="entry name" value="Cyclic-di-GMP_PDE-like"/>
</dbReference>
<dbReference type="eggNOG" id="COG2200">
    <property type="taxonomic scope" value="Bacteria"/>
</dbReference>
<dbReference type="SUPFAM" id="SSF52172">
    <property type="entry name" value="CheY-like"/>
    <property type="match status" value="1"/>
</dbReference>
<dbReference type="InterPro" id="IPR035965">
    <property type="entry name" value="PAS-like_dom_sf"/>
</dbReference>
<dbReference type="Gene3D" id="3.30.450.20">
    <property type="entry name" value="PAS domain"/>
    <property type="match status" value="1"/>
</dbReference>
<dbReference type="Gene3D" id="3.20.20.450">
    <property type="entry name" value="EAL domain"/>
    <property type="match status" value="1"/>
</dbReference>
<dbReference type="Proteomes" id="UP000000422">
    <property type="component" value="Chromosome"/>
</dbReference>
<evidence type="ECO:0000259" key="6">
    <source>
        <dbReference type="PROSITE" id="PS50887"/>
    </source>
</evidence>
<dbReference type="AlphaFoldDB" id="Q7MAP6"/>
<sequence>MHKEELEQEFFKSFTVLFVEDEEDVREAFVNFLKRRFKEVYLAKDGKEGFEAFQKYAPDVIITDIIMPELNGLAMSAMIKQIEPDAPIIVVTAHDDVNLLVEAIGIGIDGYVMKPINDKLLVQTIKKALFGLRYQRAKKDIQEKDTMISVVADNSPAGICLFGDNGIIYANKALETITGYSKSELIGGSLLDIIQSDSKRLSERINLSLDSACNLEKYSEIRIKTKTGKIRYIDLIANSVEFKEGYVCIANMIDVTDKKWFKEELEHSRAKLEELNRELKYNMQVIQQKNRLLEDQLYTDKLTSLPNRRKLLEDLKHAPSPFLILLNIDSFKEVNDFYGTEIGDFVLKEIAKRLGLFVHQGRFRLYKLQADEYALLDMECSRDEDLEGVGQKVHDDVDSHLIFLKEQEIHIQISAGMAFGENETVMTRADIALKLAKKHNKPFLIYNDTMMVMKEYEENFRWIRMLKNALDDNRIICYFQPVFNNKTKEVYKYECLARLLGEDGKVYSPFFFIEISKKARLYHRITQAIVSDACRVFKEVNCKFSINLSIDDILDHHTINFIIEELERHGVAHKAIFEILESEGIDNYEEVDAFIQRVRKLGCQIAIDDFGSGYSNFAHILRLNVDIIKIDASIIQNSDTDKNSQIIAKTIVEFSRKLGIKTVAEFVHSKEILETVKSFGVDYSQGYFIGEPSRELLS</sequence>
<dbReference type="InterPro" id="IPR000160">
    <property type="entry name" value="GGDEF_dom"/>
</dbReference>
<dbReference type="InterPro" id="IPR043128">
    <property type="entry name" value="Rev_trsase/Diguanyl_cyclase"/>
</dbReference>
<dbReference type="NCBIfam" id="TIGR00229">
    <property type="entry name" value="sensory_box"/>
    <property type="match status" value="1"/>
</dbReference>
<keyword evidence="1" id="KW-0597">Phosphoprotein</keyword>
<protein>
    <submittedName>
        <fullName evidence="7">GGDEF FAMILY PROTEIN</fullName>
    </submittedName>
</protein>
<dbReference type="CDD" id="cd01949">
    <property type="entry name" value="GGDEF"/>
    <property type="match status" value="1"/>
</dbReference>
<dbReference type="InterPro" id="IPR035919">
    <property type="entry name" value="EAL_sf"/>
</dbReference>
<feature type="modified residue" description="4-aspartylphosphate" evidence="1">
    <location>
        <position position="64"/>
    </location>
</feature>
<dbReference type="KEGG" id="wsu:WS0108"/>
<dbReference type="RefSeq" id="WP_011138075.1">
    <property type="nucleotide sequence ID" value="NC_005090.1"/>
</dbReference>
<dbReference type="PROSITE" id="PS50883">
    <property type="entry name" value="EAL"/>
    <property type="match status" value="1"/>
</dbReference>
<keyword evidence="8" id="KW-1185">Reference proteome</keyword>
<evidence type="ECO:0000259" key="5">
    <source>
        <dbReference type="PROSITE" id="PS50883"/>
    </source>
</evidence>
<keyword evidence="2" id="KW-0175">Coiled coil</keyword>
<dbReference type="SUPFAM" id="SSF55073">
    <property type="entry name" value="Nucleotide cyclase"/>
    <property type="match status" value="1"/>
</dbReference>
<dbReference type="SUPFAM" id="SSF55785">
    <property type="entry name" value="PYP-like sensor domain (PAS domain)"/>
    <property type="match status" value="1"/>
</dbReference>
<evidence type="ECO:0000256" key="2">
    <source>
        <dbReference type="SAM" id="Coils"/>
    </source>
</evidence>
<evidence type="ECO:0000313" key="7">
    <source>
        <dbReference type="EMBL" id="CAE09275.1"/>
    </source>
</evidence>
<feature type="coiled-coil region" evidence="2">
    <location>
        <begin position="258"/>
        <end position="296"/>
    </location>
</feature>
<dbReference type="InterPro" id="IPR001633">
    <property type="entry name" value="EAL_dom"/>
</dbReference>
<proteinExistence type="predicted"/>
<dbReference type="CDD" id="cd01948">
    <property type="entry name" value="EAL"/>
    <property type="match status" value="1"/>
</dbReference>
<dbReference type="HOGENOM" id="CLU_000445_70_50_7"/>
<dbReference type="Pfam" id="PF00072">
    <property type="entry name" value="Response_reg"/>
    <property type="match status" value="1"/>
</dbReference>
<evidence type="ECO:0000313" key="8">
    <source>
        <dbReference type="Proteomes" id="UP000000422"/>
    </source>
</evidence>
<feature type="domain" description="EAL" evidence="5">
    <location>
        <begin position="459"/>
        <end position="698"/>
    </location>
</feature>
<dbReference type="PROSITE" id="PS50887">
    <property type="entry name" value="GGDEF"/>
    <property type="match status" value="1"/>
</dbReference>
<reference evidence="7 8" key="1">
    <citation type="journal article" date="2003" name="Proc. Natl. Acad. Sci. U.S.A.">
        <title>Complete genome sequence and analysis of Wolinella succinogenes.</title>
        <authorList>
            <person name="Baar C."/>
            <person name="Eppinger M."/>
            <person name="Raddatz G."/>
            <person name="Simon JM."/>
            <person name="Lanz C."/>
            <person name="Klimmek O."/>
            <person name="Nandakumar R."/>
            <person name="Gross R."/>
            <person name="Rosinus A."/>
            <person name="Keller H."/>
            <person name="Jagtap P."/>
            <person name="Linke B."/>
            <person name="Meyer F."/>
            <person name="Lederer H."/>
            <person name="Schuster S.C."/>
        </authorList>
    </citation>
    <scope>NUCLEOTIDE SEQUENCE [LARGE SCALE GENOMIC DNA]</scope>
    <source>
        <strain evidence="8">ATCC 29543 / DSM 1740 / CCUG 13145 / JCM 31913 / LMG 7466 / NCTC 11488 / FDC 602W</strain>
    </source>
</reference>
<dbReference type="SMART" id="SM00091">
    <property type="entry name" value="PAS"/>
    <property type="match status" value="1"/>
</dbReference>
<dbReference type="EMBL" id="BX571657">
    <property type="protein sequence ID" value="CAE09275.1"/>
    <property type="molecule type" value="Genomic_DNA"/>
</dbReference>
<dbReference type="InterPro" id="IPR011006">
    <property type="entry name" value="CheY-like_superfamily"/>
</dbReference>
<dbReference type="STRING" id="273121.WS0108"/>
<dbReference type="Gene3D" id="3.40.50.2300">
    <property type="match status" value="1"/>
</dbReference>
<dbReference type="SMART" id="SM00448">
    <property type="entry name" value="REC"/>
    <property type="match status" value="1"/>
</dbReference>
<dbReference type="eggNOG" id="COG2199">
    <property type="taxonomic scope" value="Bacteria"/>
</dbReference>
<dbReference type="PROSITE" id="PS50110">
    <property type="entry name" value="RESPONSE_REGULATORY"/>
    <property type="match status" value="1"/>
</dbReference>
<dbReference type="InterPro" id="IPR029787">
    <property type="entry name" value="Nucleotide_cyclase"/>
</dbReference>
<dbReference type="CDD" id="cd00130">
    <property type="entry name" value="PAS"/>
    <property type="match status" value="1"/>
</dbReference>
<gene>
    <name evidence="7" type="ordered locus">WS0108</name>
</gene>
<dbReference type="PROSITE" id="PS50112">
    <property type="entry name" value="PAS"/>
    <property type="match status" value="1"/>
</dbReference>
<accession>Q7MAP6</accession>
<dbReference type="Pfam" id="PF00563">
    <property type="entry name" value="EAL"/>
    <property type="match status" value="1"/>
</dbReference>
<dbReference type="InterPro" id="IPR001789">
    <property type="entry name" value="Sig_transdc_resp-reg_receiver"/>
</dbReference>
<dbReference type="GO" id="GO:0071111">
    <property type="term" value="F:cyclic-guanylate-specific phosphodiesterase activity"/>
    <property type="evidence" value="ECO:0007669"/>
    <property type="project" value="InterPro"/>
</dbReference>